<dbReference type="GeneID" id="71979950"/>
<dbReference type="Proteomes" id="UP000756132">
    <property type="component" value="Chromosome 1"/>
</dbReference>
<organism evidence="1 2">
    <name type="scientific">Passalora fulva</name>
    <name type="common">Tomato leaf mold</name>
    <name type="synonym">Cladosporium fulvum</name>
    <dbReference type="NCBI Taxonomy" id="5499"/>
    <lineage>
        <taxon>Eukaryota</taxon>
        <taxon>Fungi</taxon>
        <taxon>Dikarya</taxon>
        <taxon>Ascomycota</taxon>
        <taxon>Pezizomycotina</taxon>
        <taxon>Dothideomycetes</taxon>
        <taxon>Dothideomycetidae</taxon>
        <taxon>Mycosphaerellales</taxon>
        <taxon>Mycosphaerellaceae</taxon>
        <taxon>Fulvia</taxon>
    </lineage>
</organism>
<dbReference type="AlphaFoldDB" id="A0A9Q8P4G2"/>
<accession>A0A9Q8P4G2</accession>
<sequence length="88" mass="9860">MASRKNAPARRERTVLIPRDGRHLEQSEWPREDVVVPLLFVHRQHLLGGNDVLARLAMEAPTEAANWRAGVYLVSIAKGRNVPNEAGQ</sequence>
<reference evidence="1" key="2">
    <citation type="journal article" date="2022" name="Microb. Genom.">
        <title>A chromosome-scale genome assembly of the tomato pathogen Cladosporium fulvum reveals a compartmentalized genome architecture and the presence of a dispensable chromosome.</title>
        <authorList>
            <person name="Zaccaron A.Z."/>
            <person name="Chen L.H."/>
            <person name="Samaras A."/>
            <person name="Stergiopoulos I."/>
        </authorList>
    </citation>
    <scope>NUCLEOTIDE SEQUENCE</scope>
    <source>
        <strain evidence="1">Race5_Kim</strain>
    </source>
</reference>
<dbReference type="KEGG" id="ffu:CLAFUR5_00072"/>
<gene>
    <name evidence="1" type="ORF">CLAFUR5_00072</name>
</gene>
<proteinExistence type="predicted"/>
<evidence type="ECO:0000313" key="2">
    <source>
        <dbReference type="Proteomes" id="UP000756132"/>
    </source>
</evidence>
<name>A0A9Q8P4G2_PASFU</name>
<dbReference type="EMBL" id="CP090163">
    <property type="protein sequence ID" value="UJO12707.1"/>
    <property type="molecule type" value="Genomic_DNA"/>
</dbReference>
<protein>
    <submittedName>
        <fullName evidence="1">Uncharacterized protein</fullName>
    </submittedName>
</protein>
<dbReference type="RefSeq" id="XP_047757073.1">
    <property type="nucleotide sequence ID" value="XM_047899220.1"/>
</dbReference>
<reference evidence="1" key="1">
    <citation type="submission" date="2021-12" db="EMBL/GenBank/DDBJ databases">
        <authorList>
            <person name="Zaccaron A."/>
            <person name="Stergiopoulos I."/>
        </authorList>
    </citation>
    <scope>NUCLEOTIDE SEQUENCE</scope>
    <source>
        <strain evidence="1">Race5_Kim</strain>
    </source>
</reference>
<evidence type="ECO:0000313" key="1">
    <source>
        <dbReference type="EMBL" id="UJO12707.1"/>
    </source>
</evidence>
<keyword evidence="2" id="KW-1185">Reference proteome</keyword>